<dbReference type="GO" id="GO:0030170">
    <property type="term" value="F:pyridoxal phosphate binding"/>
    <property type="evidence" value="ECO:0007669"/>
    <property type="project" value="InterPro"/>
</dbReference>
<keyword evidence="6" id="KW-0663">Pyridoxal phosphate</keyword>
<dbReference type="InterPro" id="IPR036390">
    <property type="entry name" value="WH_DNA-bd_sf"/>
</dbReference>
<comment type="similarity">
    <text evidence="2">In the C-terminal section; belongs to the class-I pyridoxal-phosphate-dependent aminotransferase family.</text>
</comment>
<reference evidence="11" key="1">
    <citation type="submission" date="2021-03" db="EMBL/GenBank/DDBJ databases">
        <title>Identification and antibiotic profiling of Wohlfahrtiimonas chitiniclastica, an underestimated human pathogen.</title>
        <authorList>
            <person name="Kopf A."/>
            <person name="Bunk B."/>
            <person name="Coldewey S."/>
            <person name="Gunzer F."/>
            <person name="Riedel T."/>
            <person name="Schroettner P."/>
        </authorList>
    </citation>
    <scope>NUCLEOTIDE SEQUENCE</scope>
    <source>
        <strain evidence="11">DSM 100917</strain>
    </source>
</reference>
<protein>
    <recommendedName>
        <fullName evidence="3">HTH-type transcriptional regulator NorG</fullName>
    </recommendedName>
</protein>
<evidence type="ECO:0000256" key="7">
    <source>
        <dbReference type="ARBA" id="ARBA00023015"/>
    </source>
</evidence>
<dbReference type="Proteomes" id="UP000680020">
    <property type="component" value="Unassembled WGS sequence"/>
</dbReference>
<evidence type="ECO:0000256" key="1">
    <source>
        <dbReference type="ARBA" id="ARBA00001933"/>
    </source>
</evidence>
<dbReference type="GO" id="GO:0008483">
    <property type="term" value="F:transaminase activity"/>
    <property type="evidence" value="ECO:0007669"/>
    <property type="project" value="UniProtKB-KW"/>
</dbReference>
<dbReference type="AlphaFoldDB" id="A0AB35BZZ0"/>
<evidence type="ECO:0000313" key="11">
    <source>
        <dbReference type="EMBL" id="MBS7824070.1"/>
    </source>
</evidence>
<dbReference type="Gene3D" id="1.10.10.10">
    <property type="entry name" value="Winged helix-like DNA-binding domain superfamily/Winged helix DNA-binding domain"/>
    <property type="match status" value="1"/>
</dbReference>
<proteinExistence type="inferred from homology"/>
<keyword evidence="9" id="KW-0804">Transcription</keyword>
<dbReference type="InterPro" id="IPR015424">
    <property type="entry name" value="PyrdxlP-dep_Trfase"/>
</dbReference>
<evidence type="ECO:0000256" key="5">
    <source>
        <dbReference type="ARBA" id="ARBA00022679"/>
    </source>
</evidence>
<evidence type="ECO:0000256" key="6">
    <source>
        <dbReference type="ARBA" id="ARBA00022898"/>
    </source>
</evidence>
<gene>
    <name evidence="11" type="ORF">J7561_02485</name>
</gene>
<dbReference type="Pfam" id="PF00155">
    <property type="entry name" value="Aminotran_1_2"/>
    <property type="match status" value="1"/>
</dbReference>
<comment type="cofactor">
    <cofactor evidence="1">
        <name>pyridoxal 5'-phosphate</name>
        <dbReference type="ChEBI" id="CHEBI:597326"/>
    </cofactor>
</comment>
<dbReference type="SUPFAM" id="SSF53383">
    <property type="entry name" value="PLP-dependent transferases"/>
    <property type="match status" value="1"/>
</dbReference>
<dbReference type="CDD" id="cd00609">
    <property type="entry name" value="AAT_like"/>
    <property type="match status" value="1"/>
</dbReference>
<evidence type="ECO:0000256" key="2">
    <source>
        <dbReference type="ARBA" id="ARBA00005384"/>
    </source>
</evidence>
<dbReference type="PROSITE" id="PS50949">
    <property type="entry name" value="HTH_GNTR"/>
    <property type="match status" value="1"/>
</dbReference>
<dbReference type="GO" id="GO:1901605">
    <property type="term" value="P:alpha-amino acid metabolic process"/>
    <property type="evidence" value="ECO:0007669"/>
    <property type="project" value="TreeGrafter"/>
</dbReference>
<keyword evidence="8" id="KW-0238">DNA-binding</keyword>
<keyword evidence="5" id="KW-0808">Transferase</keyword>
<evidence type="ECO:0000259" key="10">
    <source>
        <dbReference type="PROSITE" id="PS50949"/>
    </source>
</evidence>
<dbReference type="Pfam" id="PF00392">
    <property type="entry name" value="GntR"/>
    <property type="match status" value="1"/>
</dbReference>
<dbReference type="SMART" id="SM00345">
    <property type="entry name" value="HTH_GNTR"/>
    <property type="match status" value="1"/>
</dbReference>
<evidence type="ECO:0000256" key="3">
    <source>
        <dbReference type="ARBA" id="ARBA00015123"/>
    </source>
</evidence>
<dbReference type="EMBL" id="JAGIBU010000001">
    <property type="protein sequence ID" value="MBS7824070.1"/>
    <property type="molecule type" value="Genomic_DNA"/>
</dbReference>
<dbReference type="InterPro" id="IPR036388">
    <property type="entry name" value="WH-like_DNA-bd_sf"/>
</dbReference>
<dbReference type="InterPro" id="IPR015422">
    <property type="entry name" value="PyrdxlP-dep_Trfase_small"/>
</dbReference>
<evidence type="ECO:0000313" key="12">
    <source>
        <dbReference type="Proteomes" id="UP000680020"/>
    </source>
</evidence>
<feature type="domain" description="HTH gntR-type" evidence="10">
    <location>
        <begin position="1"/>
        <end position="69"/>
    </location>
</feature>
<organism evidence="11 12">
    <name type="scientific">Wohlfahrtiimonas chitiniclastica</name>
    <dbReference type="NCBI Taxonomy" id="400946"/>
    <lineage>
        <taxon>Bacteria</taxon>
        <taxon>Pseudomonadati</taxon>
        <taxon>Pseudomonadota</taxon>
        <taxon>Gammaproteobacteria</taxon>
        <taxon>Cardiobacteriales</taxon>
        <taxon>Ignatzschineriaceae</taxon>
        <taxon>Wohlfahrtiimonas</taxon>
    </lineage>
</organism>
<dbReference type="InterPro" id="IPR015421">
    <property type="entry name" value="PyrdxlP-dep_Trfase_major"/>
</dbReference>
<accession>A0AB35BZZ0</accession>
<dbReference type="GO" id="GO:0003700">
    <property type="term" value="F:DNA-binding transcription factor activity"/>
    <property type="evidence" value="ECO:0007669"/>
    <property type="project" value="InterPro"/>
</dbReference>
<keyword evidence="7" id="KW-0805">Transcription regulation</keyword>
<dbReference type="Gene3D" id="3.40.640.10">
    <property type="entry name" value="Type I PLP-dependent aspartate aminotransferase-like (Major domain)"/>
    <property type="match status" value="1"/>
</dbReference>
<keyword evidence="4 11" id="KW-0032">Aminotransferase</keyword>
<dbReference type="CDD" id="cd07377">
    <property type="entry name" value="WHTH_GntR"/>
    <property type="match status" value="1"/>
</dbReference>
<dbReference type="RefSeq" id="WP_213402839.1">
    <property type="nucleotide sequence ID" value="NZ_JAGIBT010000004.1"/>
</dbReference>
<dbReference type="SUPFAM" id="SSF46785">
    <property type="entry name" value="Winged helix' DNA-binding domain"/>
    <property type="match status" value="1"/>
</dbReference>
<dbReference type="PANTHER" id="PTHR42790:SF9">
    <property type="entry name" value="GNTR FAMILY REGULATORY PROTEIN"/>
    <property type="match status" value="1"/>
</dbReference>
<comment type="caution">
    <text evidence="11">The sequence shown here is derived from an EMBL/GenBank/DDBJ whole genome shotgun (WGS) entry which is preliminary data.</text>
</comment>
<evidence type="ECO:0000256" key="9">
    <source>
        <dbReference type="ARBA" id="ARBA00023163"/>
    </source>
</evidence>
<dbReference type="GO" id="GO:0003677">
    <property type="term" value="F:DNA binding"/>
    <property type="evidence" value="ECO:0007669"/>
    <property type="project" value="UniProtKB-KW"/>
</dbReference>
<dbReference type="InterPro" id="IPR050859">
    <property type="entry name" value="Class-I_PLP-dep_aminotransf"/>
</dbReference>
<evidence type="ECO:0000256" key="4">
    <source>
        <dbReference type="ARBA" id="ARBA00022576"/>
    </source>
</evidence>
<dbReference type="Gene3D" id="3.90.1150.10">
    <property type="entry name" value="Aspartate Aminotransferase, domain 1"/>
    <property type="match status" value="1"/>
</dbReference>
<evidence type="ECO:0000256" key="8">
    <source>
        <dbReference type="ARBA" id="ARBA00023125"/>
    </source>
</evidence>
<dbReference type="PANTHER" id="PTHR42790">
    <property type="entry name" value="AMINOTRANSFERASE"/>
    <property type="match status" value="1"/>
</dbReference>
<name>A0AB35BZZ0_9GAMM</name>
<sequence length="471" mass="52727">MKRYEKLAHELMELIRTGTLQGKERLPSVRAASQRFQLSQSTVIQAYYLLEAQGLIYAKDRSGYYVTPSFNHTLKTPLPAHLPTKTTEVHVSDFIFSILQNLKHPHMVQLGSAFPAPELFPIRELSASMATSLKALEADPHALIANMTRGHPDLIRQIELRYRLNGTALMDDELIITNGAMEALSLSLQAVTKPGDIVAIESPAFYAILQILERLQLTAIEIPVHPTDGMDITALIDATKQFDIKAVVLMTHCQNPLGANLPIHAQRALMALSEQHQLPIIVDDVYLELYFGQAPPHCLKALDQSGLVLHCSSFSKCLAPGYRIGWVAAGRFHGAIERLKLMTSLSPAMPSQLALTHYLQHQHYDRHLQRLRYTLALSAQKMRAAIAEHFPQQTAVSEPQGGYFLWVELPHHIDALKLYHAALAHNITLAPGSIFSASHQFKHCMRLNYGMRWHTDLDNAIARLGKLIKNQ</sequence>
<dbReference type="InterPro" id="IPR004839">
    <property type="entry name" value="Aminotransferase_I/II_large"/>
</dbReference>
<dbReference type="InterPro" id="IPR000524">
    <property type="entry name" value="Tscrpt_reg_HTH_GntR"/>
</dbReference>